<keyword evidence="2" id="KW-0805">Transcription regulation</keyword>
<dbReference type="InterPro" id="IPR036390">
    <property type="entry name" value="WH_DNA-bd_sf"/>
</dbReference>
<evidence type="ECO:0000313" key="7">
    <source>
        <dbReference type="Proteomes" id="UP000289184"/>
    </source>
</evidence>
<dbReference type="Gene3D" id="1.10.10.10">
    <property type="entry name" value="Winged helix-like DNA-binding domain superfamily/Winged helix DNA-binding domain"/>
    <property type="match status" value="1"/>
</dbReference>
<dbReference type="GO" id="GO:0006351">
    <property type="term" value="P:DNA-templated transcription"/>
    <property type="evidence" value="ECO:0007669"/>
    <property type="project" value="TreeGrafter"/>
</dbReference>
<evidence type="ECO:0000256" key="2">
    <source>
        <dbReference type="ARBA" id="ARBA00023015"/>
    </source>
</evidence>
<dbReference type="EMBL" id="UFQB01000003">
    <property type="protein sequence ID" value="SSW63053.1"/>
    <property type="molecule type" value="Genomic_DNA"/>
</dbReference>
<dbReference type="Pfam" id="PF00126">
    <property type="entry name" value="HTH_1"/>
    <property type="match status" value="1"/>
</dbReference>
<dbReference type="InterPro" id="IPR000847">
    <property type="entry name" value="LysR_HTH_N"/>
</dbReference>
<dbReference type="CDD" id="cd08422">
    <property type="entry name" value="PBP2_CrgA_like"/>
    <property type="match status" value="1"/>
</dbReference>
<protein>
    <submittedName>
        <fullName evidence="6">HTH-type transcriptional regulator DmlR</fullName>
    </submittedName>
</protein>
<dbReference type="AlphaFoldDB" id="A0A446C5H4"/>
<evidence type="ECO:0000256" key="4">
    <source>
        <dbReference type="ARBA" id="ARBA00023163"/>
    </source>
</evidence>
<organism evidence="6 7">
    <name type="scientific">Achromobacter agilis</name>
    <dbReference type="NCBI Taxonomy" id="1353888"/>
    <lineage>
        <taxon>Bacteria</taxon>
        <taxon>Pseudomonadati</taxon>
        <taxon>Pseudomonadota</taxon>
        <taxon>Betaproteobacteria</taxon>
        <taxon>Burkholderiales</taxon>
        <taxon>Alcaligenaceae</taxon>
        <taxon>Achromobacter</taxon>
    </lineage>
</organism>
<dbReference type="PANTHER" id="PTHR30537">
    <property type="entry name" value="HTH-TYPE TRANSCRIPTIONAL REGULATOR"/>
    <property type="match status" value="1"/>
</dbReference>
<name>A0A446C5H4_9BURK</name>
<dbReference type="InterPro" id="IPR005119">
    <property type="entry name" value="LysR_subst-bd"/>
</dbReference>
<dbReference type="FunFam" id="3.40.190.290:FF:000001">
    <property type="entry name" value="Transcriptional regulator, LysR family"/>
    <property type="match status" value="1"/>
</dbReference>
<dbReference type="Gene3D" id="3.40.190.290">
    <property type="match status" value="1"/>
</dbReference>
<feature type="domain" description="HTH lysR-type" evidence="5">
    <location>
        <begin position="1"/>
        <end position="58"/>
    </location>
</feature>
<proteinExistence type="inferred from homology"/>
<accession>A0A446C5H4</accession>
<comment type="similarity">
    <text evidence="1">Belongs to the LysR transcriptional regulatory family.</text>
</comment>
<dbReference type="SUPFAM" id="SSF46785">
    <property type="entry name" value="Winged helix' DNA-binding domain"/>
    <property type="match status" value="1"/>
</dbReference>
<evidence type="ECO:0000259" key="5">
    <source>
        <dbReference type="PROSITE" id="PS50931"/>
    </source>
</evidence>
<dbReference type="Proteomes" id="UP000289184">
    <property type="component" value="Unassembled WGS sequence"/>
</dbReference>
<sequence length="299" mass="32842">MQIDDVRIFAAAVDTGSFTAAAGKLLVSKQFVSRRIAGLEASLGVRLLVRNTRKLTVTESGREFYAHAQRILDDVARAEQAMARRRTELHGTLRVSTPMSFGLRHLSPLIAEFLAKHPALQLQVILNDRHVDLVGEAFDMALRIGALPDSTLIARRLGELRMVACCSPSYLRERGLPQSPADLKRHDCLLYGSEARNGWPFTVDGEQQTFEVRGPLLSNNGEVVRDAAIAGLGIALLPRFIVGGALRSGELVAVLEHQAPKPLPVSAIYPQHRQQSTNICAFVDFLGGHYTRMMESLEA</sequence>
<reference evidence="6 7" key="1">
    <citation type="submission" date="2018-07" db="EMBL/GenBank/DDBJ databases">
        <authorList>
            <person name="Peeters C."/>
        </authorList>
    </citation>
    <scope>NUCLEOTIDE SEQUENCE [LARGE SCALE GENOMIC DNA]</scope>
    <source>
        <strain evidence="6 7">LMG 3411</strain>
    </source>
</reference>
<evidence type="ECO:0000256" key="3">
    <source>
        <dbReference type="ARBA" id="ARBA00023125"/>
    </source>
</evidence>
<keyword evidence="7" id="KW-1185">Reference proteome</keyword>
<dbReference type="InterPro" id="IPR058163">
    <property type="entry name" value="LysR-type_TF_proteobact-type"/>
</dbReference>
<evidence type="ECO:0000256" key="1">
    <source>
        <dbReference type="ARBA" id="ARBA00009437"/>
    </source>
</evidence>
<dbReference type="GO" id="GO:0003700">
    <property type="term" value="F:DNA-binding transcription factor activity"/>
    <property type="evidence" value="ECO:0007669"/>
    <property type="project" value="InterPro"/>
</dbReference>
<dbReference type="RefSeq" id="WP_129526215.1">
    <property type="nucleotide sequence ID" value="NZ_UFQB01000003.1"/>
</dbReference>
<dbReference type="OrthoDB" id="9026421at2"/>
<dbReference type="InterPro" id="IPR036388">
    <property type="entry name" value="WH-like_DNA-bd_sf"/>
</dbReference>
<dbReference type="Pfam" id="PF03466">
    <property type="entry name" value="LysR_substrate"/>
    <property type="match status" value="1"/>
</dbReference>
<evidence type="ECO:0000313" key="6">
    <source>
        <dbReference type="EMBL" id="SSW63053.1"/>
    </source>
</evidence>
<keyword evidence="3" id="KW-0238">DNA-binding</keyword>
<dbReference type="SUPFAM" id="SSF53850">
    <property type="entry name" value="Periplasmic binding protein-like II"/>
    <property type="match status" value="1"/>
</dbReference>
<dbReference type="PROSITE" id="PS50931">
    <property type="entry name" value="HTH_LYSR"/>
    <property type="match status" value="1"/>
</dbReference>
<dbReference type="GO" id="GO:0043565">
    <property type="term" value="F:sequence-specific DNA binding"/>
    <property type="evidence" value="ECO:0007669"/>
    <property type="project" value="TreeGrafter"/>
</dbReference>
<dbReference type="FunFam" id="1.10.10.10:FF:000001">
    <property type="entry name" value="LysR family transcriptional regulator"/>
    <property type="match status" value="1"/>
</dbReference>
<dbReference type="PANTHER" id="PTHR30537:SF5">
    <property type="entry name" value="HTH-TYPE TRANSCRIPTIONAL ACTIVATOR TTDR-RELATED"/>
    <property type="match status" value="1"/>
</dbReference>
<keyword evidence="4" id="KW-0804">Transcription</keyword>
<gene>
    <name evidence="6" type="primary">dmlR_5</name>
    <name evidence="6" type="ORF">AGI3411_00905</name>
</gene>